<organism evidence="1 2">
    <name type="scientific">Striga hermonthica</name>
    <name type="common">Purple witchweed</name>
    <name type="synonym">Buchnera hermonthica</name>
    <dbReference type="NCBI Taxonomy" id="68872"/>
    <lineage>
        <taxon>Eukaryota</taxon>
        <taxon>Viridiplantae</taxon>
        <taxon>Streptophyta</taxon>
        <taxon>Embryophyta</taxon>
        <taxon>Tracheophyta</taxon>
        <taxon>Spermatophyta</taxon>
        <taxon>Magnoliopsida</taxon>
        <taxon>eudicotyledons</taxon>
        <taxon>Gunneridae</taxon>
        <taxon>Pentapetalae</taxon>
        <taxon>asterids</taxon>
        <taxon>lamiids</taxon>
        <taxon>Lamiales</taxon>
        <taxon>Orobanchaceae</taxon>
        <taxon>Buchnereae</taxon>
        <taxon>Striga</taxon>
    </lineage>
</organism>
<dbReference type="PANTHER" id="PTHR35467">
    <property type="match status" value="1"/>
</dbReference>
<dbReference type="AlphaFoldDB" id="A0A9N7RU54"/>
<comment type="caution">
    <text evidence="1">The sequence shown here is derived from an EMBL/GenBank/DDBJ whole genome shotgun (WGS) entry which is preliminary data.</text>
</comment>
<dbReference type="PANTHER" id="PTHR35467:SF2">
    <property type="entry name" value="PROTEIN NEOXANTHIN-DEFICIENT 1"/>
    <property type="match status" value="1"/>
</dbReference>
<name>A0A9N7RU54_STRHE</name>
<gene>
    <name evidence="1" type="ORF">SHERM_09192</name>
</gene>
<keyword evidence="2" id="KW-1185">Reference proteome</keyword>
<dbReference type="InterPro" id="IPR039343">
    <property type="entry name" value="NDX1-like"/>
</dbReference>
<dbReference type="Proteomes" id="UP001153555">
    <property type="component" value="Unassembled WGS sequence"/>
</dbReference>
<dbReference type="EMBL" id="CACSLK010035018">
    <property type="protein sequence ID" value="CAA0843418.1"/>
    <property type="molecule type" value="Genomic_DNA"/>
</dbReference>
<protein>
    <submittedName>
        <fullName evidence="1">Uncharacterized protein</fullName>
    </submittedName>
</protein>
<dbReference type="OrthoDB" id="9970474at2759"/>
<evidence type="ECO:0000313" key="2">
    <source>
        <dbReference type="Proteomes" id="UP001153555"/>
    </source>
</evidence>
<sequence>MGPAVKLSLPSFSGRTEFNPNLLKYSCQIECRLRAVQPAQVVGPLHVDDDESTSETDIKRNHAISVMLSKPILALEFNCLKMKVDAPTVVPQ</sequence>
<accession>A0A9N7RU54</accession>
<proteinExistence type="predicted"/>
<evidence type="ECO:0000313" key="1">
    <source>
        <dbReference type="EMBL" id="CAA0843418.1"/>
    </source>
</evidence>
<reference evidence="1" key="1">
    <citation type="submission" date="2019-12" db="EMBL/GenBank/DDBJ databases">
        <authorList>
            <person name="Scholes J."/>
        </authorList>
    </citation>
    <scope>NUCLEOTIDE SEQUENCE</scope>
</reference>